<name>A0A1J5PZ26_9ZZZZ</name>
<comment type="caution">
    <text evidence="1">The sequence shown here is derived from an EMBL/GenBank/DDBJ whole genome shotgun (WGS) entry which is preliminary data.</text>
</comment>
<evidence type="ECO:0000313" key="1">
    <source>
        <dbReference type="EMBL" id="OIQ72844.1"/>
    </source>
</evidence>
<protein>
    <submittedName>
        <fullName evidence="1">Uncharacterized protein</fullName>
    </submittedName>
</protein>
<dbReference type="AlphaFoldDB" id="A0A1J5PZ26"/>
<gene>
    <name evidence="1" type="ORF">GALL_455240</name>
</gene>
<proteinExistence type="predicted"/>
<organism evidence="1">
    <name type="scientific">mine drainage metagenome</name>
    <dbReference type="NCBI Taxonomy" id="410659"/>
    <lineage>
        <taxon>unclassified sequences</taxon>
        <taxon>metagenomes</taxon>
        <taxon>ecological metagenomes</taxon>
    </lineage>
</organism>
<accession>A0A1J5PZ26</accession>
<sequence length="260" mass="28271">MPFIWQVEQHIAGLDINAVVVEHLPRGFPATARCKHVRAGGELLQQFRWPRHPLLAPGNHDKHVQCGEHMPVAAHCALAGFAILLVAVAEEHMSTHLPIGHLKPAVLEDGCLDKMKGLLAPEVGILVSGRDRTEMGVDVHLANKDVVEELPTSPHRSGHIVVVRLAIRCAHRAGYLSLLAAPLQRFFRINAVKILPCLQGGIDWGHALEQSGLGEIFRRFSDKARREACLVVGSGNDVDVPHGLLLHGNLPRVGLCVAQG</sequence>
<reference evidence="1" key="1">
    <citation type="submission" date="2016-10" db="EMBL/GenBank/DDBJ databases">
        <title>Sequence of Gallionella enrichment culture.</title>
        <authorList>
            <person name="Poehlein A."/>
            <person name="Muehling M."/>
            <person name="Daniel R."/>
        </authorList>
    </citation>
    <scope>NUCLEOTIDE SEQUENCE</scope>
</reference>
<dbReference type="EMBL" id="MLJW01003108">
    <property type="protein sequence ID" value="OIQ72844.1"/>
    <property type="molecule type" value="Genomic_DNA"/>
</dbReference>